<dbReference type="InterPro" id="IPR013428">
    <property type="entry name" value="Membrane-bound_put_N"/>
</dbReference>
<dbReference type="PANTHER" id="PTHR33546">
    <property type="entry name" value="LARGE, MULTIFUNCTIONAL SECRETED PROTEIN-RELATED"/>
    <property type="match status" value="1"/>
</dbReference>
<dbReference type="InterPro" id="IPR013427">
    <property type="entry name" value="Haem-bd_dom_put"/>
</dbReference>
<dbReference type="GO" id="GO:0009055">
    <property type="term" value="F:electron transfer activity"/>
    <property type="evidence" value="ECO:0007669"/>
    <property type="project" value="InterPro"/>
</dbReference>
<feature type="signal peptide" evidence="5">
    <location>
        <begin position="1"/>
        <end position="21"/>
    </location>
</feature>
<dbReference type="Proteomes" id="UP000317835">
    <property type="component" value="Chromosome"/>
</dbReference>
<reference evidence="7 8" key="1">
    <citation type="submission" date="2019-02" db="EMBL/GenBank/DDBJ databases">
        <title>Deep-cultivation of Planctomycetes and their phenomic and genomic characterization uncovers novel biology.</title>
        <authorList>
            <person name="Wiegand S."/>
            <person name="Jogler M."/>
            <person name="Boedeker C."/>
            <person name="Pinto D."/>
            <person name="Vollmers J."/>
            <person name="Rivas-Marin E."/>
            <person name="Kohn T."/>
            <person name="Peeters S.H."/>
            <person name="Heuer A."/>
            <person name="Rast P."/>
            <person name="Oberbeckmann S."/>
            <person name="Bunk B."/>
            <person name="Jeske O."/>
            <person name="Meyerdierks A."/>
            <person name="Storesund J.E."/>
            <person name="Kallscheuer N."/>
            <person name="Luecker S."/>
            <person name="Lage O.M."/>
            <person name="Pohl T."/>
            <person name="Merkel B.J."/>
            <person name="Hornburger P."/>
            <person name="Mueller R.-W."/>
            <person name="Bruemmer F."/>
            <person name="Labrenz M."/>
            <person name="Spormann A.M."/>
            <person name="Op den Camp H."/>
            <person name="Overmann J."/>
            <person name="Amann R."/>
            <person name="Jetten M.S.M."/>
            <person name="Mascher T."/>
            <person name="Medema M.H."/>
            <person name="Devos D.P."/>
            <person name="Kaster A.-K."/>
            <person name="Ovreas L."/>
            <person name="Rohde M."/>
            <person name="Galperin M.Y."/>
            <person name="Jogler C."/>
        </authorList>
    </citation>
    <scope>NUCLEOTIDE SEQUENCE [LARGE SCALE GENOMIC DNA]</scope>
    <source>
        <strain evidence="7 8">ElP</strain>
    </source>
</reference>
<evidence type="ECO:0000313" key="7">
    <source>
        <dbReference type="EMBL" id="QDV32394.1"/>
    </source>
</evidence>
<dbReference type="PROSITE" id="PS51007">
    <property type="entry name" value="CYTC"/>
    <property type="match status" value="1"/>
</dbReference>
<feature type="domain" description="Cytochrome c" evidence="6">
    <location>
        <begin position="850"/>
        <end position="986"/>
    </location>
</feature>
<keyword evidence="8" id="KW-1185">Reference proteome</keyword>
<evidence type="ECO:0000256" key="3">
    <source>
        <dbReference type="ARBA" id="ARBA00023004"/>
    </source>
</evidence>
<dbReference type="SMART" id="SM00567">
    <property type="entry name" value="EZ_HEAT"/>
    <property type="match status" value="4"/>
</dbReference>
<dbReference type="InterPro" id="IPR009056">
    <property type="entry name" value="Cyt_c-like_dom"/>
</dbReference>
<evidence type="ECO:0000256" key="4">
    <source>
        <dbReference type="PROSITE-ProRule" id="PRU00433"/>
    </source>
</evidence>
<dbReference type="EMBL" id="CP036426">
    <property type="protein sequence ID" value="QDV32394.1"/>
    <property type="molecule type" value="Genomic_DNA"/>
</dbReference>
<dbReference type="SUPFAM" id="SSF63829">
    <property type="entry name" value="Calcium-dependent phosphotriesterase"/>
    <property type="match status" value="1"/>
</dbReference>
<dbReference type="Pfam" id="PF23500">
    <property type="entry name" value="DUF7133"/>
    <property type="match status" value="2"/>
</dbReference>
<dbReference type="InterPro" id="IPR036909">
    <property type="entry name" value="Cyt_c-like_dom_sf"/>
</dbReference>
<dbReference type="Gene3D" id="2.120.10.30">
    <property type="entry name" value="TolB, C-terminal domain"/>
    <property type="match status" value="1"/>
</dbReference>
<dbReference type="SUPFAM" id="SSF48371">
    <property type="entry name" value="ARM repeat"/>
    <property type="match status" value="1"/>
</dbReference>
<dbReference type="KEGG" id="tpla:ElP_02260"/>
<dbReference type="Pfam" id="PF13646">
    <property type="entry name" value="HEAT_2"/>
    <property type="match status" value="1"/>
</dbReference>
<keyword evidence="5" id="KW-0732">Signal</keyword>
<dbReference type="AlphaFoldDB" id="A0A518GUX8"/>
<dbReference type="InterPro" id="IPR004155">
    <property type="entry name" value="PBS_lyase_HEAT"/>
</dbReference>
<feature type="chain" id="PRO_5022223794" description="Cytochrome c domain-containing protein" evidence="5">
    <location>
        <begin position="22"/>
        <end position="1145"/>
    </location>
</feature>
<dbReference type="GO" id="GO:0020037">
    <property type="term" value="F:heme binding"/>
    <property type="evidence" value="ECO:0007669"/>
    <property type="project" value="InterPro"/>
</dbReference>
<keyword evidence="1 4" id="KW-0349">Heme</keyword>
<dbReference type="GO" id="GO:0046872">
    <property type="term" value="F:metal ion binding"/>
    <property type="evidence" value="ECO:0007669"/>
    <property type="project" value="UniProtKB-KW"/>
</dbReference>
<keyword evidence="3 4" id="KW-0408">Iron</keyword>
<proteinExistence type="predicted"/>
<dbReference type="InterPro" id="IPR016024">
    <property type="entry name" value="ARM-type_fold"/>
</dbReference>
<dbReference type="Gene3D" id="1.25.10.10">
    <property type="entry name" value="Leucine-rich Repeat Variant"/>
    <property type="match status" value="1"/>
</dbReference>
<dbReference type="InterPro" id="IPR055557">
    <property type="entry name" value="DUF7133"/>
</dbReference>
<dbReference type="RefSeq" id="WP_145266456.1">
    <property type="nucleotide sequence ID" value="NZ_CP036426.1"/>
</dbReference>
<accession>A0A518GUX8</accession>
<sequence precursor="true">MSRSPLTTLAALLAIALPASAQRELTDLPDPDPEAERQSFEVLDGFEASLWAAEPLVYKPIQMNWDEHGRLWVACSSTYPQLQPGQEANDRILVLEDADGDGTADTSTVFAEGLLIPTGILPGDGGCYVANSTEILHLADLDGDGKADTRRVVLSGFGTEDTHHIIHTFRWGYDGLFYFNQSVYIHSHVETPFGPRRLGGGGIWQYRPETGRLEVFARGFVNPWGHHYDRVGQHFATDGAGFEGVAHVVPGASYTAISNPERFLHGLNPGSPKYCGAAIASGRHLPDDLQGDLITNDFRANRVVRFALEDDGSGFVSREQEPLIRSSHVGFRPIDVLNGPDGAIYVADWYNPIIQHGEVDFRDDRRDHERGRIWRITAKDRPLIDRPELADAPTPELLDHLTAPEGWTREQARRLLKDRDPGEVLAALDAWTDAVDPANPGADFARLEALWLHQAIDHTEPSLLGSLLQSADPDIRAAAARVAGAWHDRLSDPLETLAPLVVDEHPRVRLEAIRAVSLVPDPRAAEVALRALSKPIDTELDYALYLTARETAPLWMPPVLARQSDLGGLEPLAFALLSVGSPEVIRPLMILLGTEELPDSYEPEALALIGRLGEPDDLRRVFDAALDPSRPDERRARLLDALASASRDRRVRPPGDLPEVAALISTPDTPPVVRAAAARAAGAWGLDPRRSGLAVLASDDEAPALARRAALAALAEVGGDEARGVVAALARSAAPPAVRAGAIEALASFDLDAAASEGVAALAGSGADPLAVVAALAGRKGGPEALAAALDGVDLPPDAAKLAARAARAAAGDTSTLIDALNRAGGLGGGPTMATPEQVQALVADFRSQGDPARGERIFRRDELQCIECHAIAGAGGEVGPGLESIGASAPDDYLVESLLIPDKAIKEGYHSLLVATDDGRLLTGIPIREADGTLVLRDAEGAEVALSTDSIEERAPGNSLMPAGLLDPITRSELLDLLAFLSALGEPGPYAVGTEVVARSWEVVVDDGPAGDAIRRIGVEGAISGDDPGLSWQPVTSLVSGTLPIGDLPALTSYNNAIPLALARTRFETTSAGPVRLRFSDTEGLSAWLDGSPITPAWTIDLDVGPGPHTLTVAVDRHRGPDALRVTFEDVPGSPARPRPAVGG</sequence>
<evidence type="ECO:0000256" key="5">
    <source>
        <dbReference type="SAM" id="SignalP"/>
    </source>
</evidence>
<dbReference type="PANTHER" id="PTHR33546:SF1">
    <property type="entry name" value="LARGE, MULTIFUNCTIONAL SECRETED PROTEIN"/>
    <property type="match status" value="1"/>
</dbReference>
<evidence type="ECO:0000256" key="2">
    <source>
        <dbReference type="ARBA" id="ARBA00022723"/>
    </source>
</evidence>
<protein>
    <recommendedName>
        <fullName evidence="6">Cytochrome c domain-containing protein</fullName>
    </recommendedName>
</protein>
<dbReference type="SUPFAM" id="SSF46626">
    <property type="entry name" value="Cytochrome c"/>
    <property type="match status" value="1"/>
</dbReference>
<gene>
    <name evidence="7" type="ORF">ElP_02260</name>
</gene>
<organism evidence="7 8">
    <name type="scientific">Tautonia plasticadhaerens</name>
    <dbReference type="NCBI Taxonomy" id="2527974"/>
    <lineage>
        <taxon>Bacteria</taxon>
        <taxon>Pseudomonadati</taxon>
        <taxon>Planctomycetota</taxon>
        <taxon>Planctomycetia</taxon>
        <taxon>Isosphaerales</taxon>
        <taxon>Isosphaeraceae</taxon>
        <taxon>Tautonia</taxon>
    </lineage>
</organism>
<dbReference type="NCBIfam" id="TIGR02603">
    <property type="entry name" value="CxxCH_TIGR02603"/>
    <property type="match status" value="1"/>
</dbReference>
<dbReference type="InterPro" id="IPR011042">
    <property type="entry name" value="6-blade_b-propeller_TolB-like"/>
</dbReference>
<name>A0A518GUX8_9BACT</name>
<keyword evidence="2 4" id="KW-0479">Metal-binding</keyword>
<dbReference type="Gene3D" id="1.10.760.10">
    <property type="entry name" value="Cytochrome c-like domain"/>
    <property type="match status" value="1"/>
</dbReference>
<evidence type="ECO:0000259" key="6">
    <source>
        <dbReference type="PROSITE" id="PS51007"/>
    </source>
</evidence>
<evidence type="ECO:0000313" key="8">
    <source>
        <dbReference type="Proteomes" id="UP000317835"/>
    </source>
</evidence>
<dbReference type="OrthoDB" id="228131at2"/>
<dbReference type="NCBIfam" id="TIGR02604">
    <property type="entry name" value="Piru_Ver_Nterm"/>
    <property type="match status" value="1"/>
</dbReference>
<evidence type="ECO:0000256" key="1">
    <source>
        <dbReference type="ARBA" id="ARBA00022617"/>
    </source>
</evidence>
<dbReference type="InterPro" id="IPR011989">
    <property type="entry name" value="ARM-like"/>
</dbReference>